<evidence type="ECO:0000256" key="6">
    <source>
        <dbReference type="ARBA" id="ARBA00023175"/>
    </source>
</evidence>
<reference evidence="9" key="1">
    <citation type="submission" date="2018-01" db="EMBL/GenBank/DDBJ databases">
        <authorList>
            <person name="Mao J.F."/>
        </authorList>
    </citation>
    <scope>NUCLEOTIDE SEQUENCE</scope>
    <source>
        <strain evidence="9">Huo1</strain>
        <tissue evidence="9">Leaf</tissue>
    </source>
</reference>
<protein>
    <recommendedName>
        <fullName evidence="8">Tubulin/FtsZ GTPase domain-containing protein</fullName>
    </recommendedName>
</protein>
<dbReference type="Gene3D" id="3.40.850.10">
    <property type="entry name" value="Kinesin motor domain"/>
    <property type="match status" value="1"/>
</dbReference>
<evidence type="ECO:0000256" key="7">
    <source>
        <dbReference type="SAM" id="SignalP"/>
    </source>
</evidence>
<dbReference type="AlphaFoldDB" id="A0A8X8X3S0"/>
<dbReference type="GO" id="GO:0007018">
    <property type="term" value="P:microtubule-based movement"/>
    <property type="evidence" value="ECO:0007669"/>
    <property type="project" value="InterPro"/>
</dbReference>
<keyword evidence="2" id="KW-0493">Microtubule</keyword>
<keyword evidence="6" id="KW-0505">Motor protein</keyword>
<dbReference type="PANTHER" id="PTHR11588">
    <property type="entry name" value="TUBULIN"/>
    <property type="match status" value="1"/>
</dbReference>
<evidence type="ECO:0000256" key="2">
    <source>
        <dbReference type="ARBA" id="ARBA00022701"/>
    </source>
</evidence>
<evidence type="ECO:0000256" key="5">
    <source>
        <dbReference type="ARBA" id="ARBA00023134"/>
    </source>
</evidence>
<dbReference type="PROSITE" id="PS00411">
    <property type="entry name" value="KINESIN_MOTOR_1"/>
    <property type="match status" value="1"/>
</dbReference>
<dbReference type="GO" id="GO:0005200">
    <property type="term" value="F:structural constituent of cytoskeleton"/>
    <property type="evidence" value="ECO:0007669"/>
    <property type="project" value="InterPro"/>
</dbReference>
<feature type="signal peptide" evidence="7">
    <location>
        <begin position="1"/>
        <end position="32"/>
    </location>
</feature>
<dbReference type="PRINTS" id="PR01161">
    <property type="entry name" value="TUBULIN"/>
</dbReference>
<dbReference type="GO" id="GO:0005525">
    <property type="term" value="F:GTP binding"/>
    <property type="evidence" value="ECO:0007669"/>
    <property type="project" value="UniProtKB-KW"/>
</dbReference>
<dbReference type="InterPro" id="IPR019821">
    <property type="entry name" value="Kinesin_motor_CS"/>
</dbReference>
<organism evidence="9">
    <name type="scientific">Salvia splendens</name>
    <name type="common">Scarlet sage</name>
    <dbReference type="NCBI Taxonomy" id="180675"/>
    <lineage>
        <taxon>Eukaryota</taxon>
        <taxon>Viridiplantae</taxon>
        <taxon>Streptophyta</taxon>
        <taxon>Embryophyta</taxon>
        <taxon>Tracheophyta</taxon>
        <taxon>Spermatophyta</taxon>
        <taxon>Magnoliopsida</taxon>
        <taxon>eudicotyledons</taxon>
        <taxon>Gunneridae</taxon>
        <taxon>Pentapetalae</taxon>
        <taxon>asterids</taxon>
        <taxon>lamiids</taxon>
        <taxon>Lamiales</taxon>
        <taxon>Lamiaceae</taxon>
        <taxon>Nepetoideae</taxon>
        <taxon>Mentheae</taxon>
        <taxon>Salviinae</taxon>
        <taxon>Salvia</taxon>
        <taxon>Salvia subgen. Calosphace</taxon>
        <taxon>core Calosphace</taxon>
    </lineage>
</organism>
<dbReference type="InterPro" id="IPR027417">
    <property type="entry name" value="P-loop_NTPase"/>
</dbReference>
<evidence type="ECO:0000256" key="3">
    <source>
        <dbReference type="ARBA" id="ARBA00022741"/>
    </source>
</evidence>
<comment type="caution">
    <text evidence="9">The sequence shown here is derived from an EMBL/GenBank/DDBJ whole genome shotgun (WGS) entry which is preliminary data.</text>
</comment>
<evidence type="ECO:0000256" key="1">
    <source>
        <dbReference type="ARBA" id="ARBA00009636"/>
    </source>
</evidence>
<gene>
    <name evidence="9" type="ORF">SASPL_132550</name>
</gene>
<comment type="similarity">
    <text evidence="1">Belongs to the tubulin family.</text>
</comment>
<dbReference type="InterPro" id="IPR003008">
    <property type="entry name" value="Tubulin_FtsZ_GTPase"/>
</dbReference>
<dbReference type="Gene3D" id="3.40.50.1440">
    <property type="entry name" value="Tubulin/FtsZ, GTPase domain"/>
    <property type="match status" value="1"/>
</dbReference>
<accession>A0A8X8X3S0</accession>
<evidence type="ECO:0000313" key="10">
    <source>
        <dbReference type="Proteomes" id="UP000298416"/>
    </source>
</evidence>
<dbReference type="InterPro" id="IPR036525">
    <property type="entry name" value="Tubulin/FtsZ_GTPase_sf"/>
</dbReference>
<dbReference type="InterPro" id="IPR016024">
    <property type="entry name" value="ARM-type_fold"/>
</dbReference>
<dbReference type="GO" id="GO:0003777">
    <property type="term" value="F:microtubule motor activity"/>
    <property type="evidence" value="ECO:0007669"/>
    <property type="project" value="InterPro"/>
</dbReference>
<reference evidence="9" key="2">
    <citation type="submission" date="2020-08" db="EMBL/GenBank/DDBJ databases">
        <title>Plant Genome Project.</title>
        <authorList>
            <person name="Zhang R.-G."/>
        </authorList>
    </citation>
    <scope>NUCLEOTIDE SEQUENCE</scope>
    <source>
        <strain evidence="9">Huo1</strain>
        <tissue evidence="9">Leaf</tissue>
    </source>
</reference>
<name>A0A8X8X3S0_SALSN</name>
<dbReference type="SUPFAM" id="SSF52490">
    <property type="entry name" value="Tubulin nucleotide-binding domain-like"/>
    <property type="match status" value="1"/>
</dbReference>
<keyword evidence="10" id="KW-1185">Reference proteome</keyword>
<dbReference type="InterPro" id="IPR036961">
    <property type="entry name" value="Kinesin_motor_dom_sf"/>
</dbReference>
<sequence length="654" mass="72696">MSKASTAATQGGRELWLLARLLLDYWLPPCAALASATTAVISPLSRNLQTAEDKNPSCCKIATSGYQIVVAKPVVEDLLNPANDNILSIIEDQKTGGVSLPGATVWEIRDQQSFMQLLRFGEAHRIVANTKLKYMWNKSVVERDEFSFDAQNCSIGNLRPPMLRKGKLIVVDLAGSELNQVFGTLYLRPTSESGYDLYLCCRDIQNIISYHNRSFSTSRAETSSTIMFGTRIERIRLEAEEHVAEAERNYVESLEINNGAGNEEVVELKRLLKDEVCLRKATEDEIHNLSNQLFRFSKMEVWTLAGGNSDGSSLQQEEVRYLRSELAQISIEADQARGYADGYNYGNPPAGQDSYHMRSRDGNNGEQASIANLHEQVGLQKILSLLESEDATVRIYAVKVVANLAAEGFQLCHSGQDEVTFSVFPSPKVSDTVVEPYYATLFVHQLVENADECMFVDNEALYDICFRTLKLSTPTFGDLNDLFSGTMSGITCCLRFSCQLNSDLGKLSEAKGLLAKIVHSGQLFLDLYVHMREAMQMDTTSGNPPVGQDSNHMWSRDGNNGERVLIANLHEQVGLQKILSLLESEDATVRKYEVKVVANLAAEVTGSRHGRSLLIDDGALPWIVQNANSEASLIRRHIELAQQFVNEVMPILIF</sequence>
<dbReference type="Proteomes" id="UP000298416">
    <property type="component" value="Unassembled WGS sequence"/>
</dbReference>
<evidence type="ECO:0000259" key="8">
    <source>
        <dbReference type="SMART" id="SM00864"/>
    </source>
</evidence>
<dbReference type="InterPro" id="IPR000217">
    <property type="entry name" value="Tubulin"/>
</dbReference>
<keyword evidence="4" id="KW-0067">ATP-binding</keyword>
<dbReference type="Pfam" id="PF00225">
    <property type="entry name" value="Kinesin"/>
    <property type="match status" value="1"/>
</dbReference>
<dbReference type="GO" id="GO:0005874">
    <property type="term" value="C:microtubule"/>
    <property type="evidence" value="ECO:0007669"/>
    <property type="project" value="UniProtKB-KW"/>
</dbReference>
<dbReference type="SMART" id="SM00864">
    <property type="entry name" value="Tubulin"/>
    <property type="match status" value="1"/>
</dbReference>
<feature type="chain" id="PRO_5036482002" description="Tubulin/FtsZ GTPase domain-containing protein" evidence="7">
    <location>
        <begin position="33"/>
        <end position="654"/>
    </location>
</feature>
<feature type="domain" description="Tubulin/FtsZ GTPase" evidence="8">
    <location>
        <begin position="360"/>
        <end position="498"/>
    </location>
</feature>
<dbReference type="EMBL" id="PNBA02000012">
    <property type="protein sequence ID" value="KAG6404971.1"/>
    <property type="molecule type" value="Genomic_DNA"/>
</dbReference>
<keyword evidence="3" id="KW-0547">Nucleotide-binding</keyword>
<dbReference type="GO" id="GO:0003924">
    <property type="term" value="F:GTPase activity"/>
    <property type="evidence" value="ECO:0007669"/>
    <property type="project" value="InterPro"/>
</dbReference>
<keyword evidence="7" id="KW-0732">Signal</keyword>
<dbReference type="GO" id="GO:0005524">
    <property type="term" value="F:ATP binding"/>
    <property type="evidence" value="ECO:0007669"/>
    <property type="project" value="UniProtKB-KW"/>
</dbReference>
<proteinExistence type="inferred from homology"/>
<evidence type="ECO:0000256" key="4">
    <source>
        <dbReference type="ARBA" id="ARBA00022840"/>
    </source>
</evidence>
<dbReference type="SUPFAM" id="SSF48371">
    <property type="entry name" value="ARM repeat"/>
    <property type="match status" value="1"/>
</dbReference>
<evidence type="ECO:0000313" key="9">
    <source>
        <dbReference type="EMBL" id="KAG6404971.1"/>
    </source>
</evidence>
<dbReference type="SUPFAM" id="SSF52540">
    <property type="entry name" value="P-loop containing nucleoside triphosphate hydrolases"/>
    <property type="match status" value="1"/>
</dbReference>
<dbReference type="GO" id="GO:0008017">
    <property type="term" value="F:microtubule binding"/>
    <property type="evidence" value="ECO:0007669"/>
    <property type="project" value="InterPro"/>
</dbReference>
<dbReference type="InterPro" id="IPR001752">
    <property type="entry name" value="Kinesin_motor_dom"/>
</dbReference>
<keyword evidence="5" id="KW-0342">GTP-binding</keyword>
<dbReference type="InterPro" id="IPR002453">
    <property type="entry name" value="Beta_tubulin"/>
</dbReference>
<dbReference type="PRINTS" id="PR01163">
    <property type="entry name" value="BETATUBULIN"/>
</dbReference>